<sequence length="342" mass="35852">MVTAATVPPKPTQATTALAKMTQSRLPPPAASRGRQEGVVEDVTEEEDLRNILKKVLVAQKRDQEARQADSQEIWRAIRNQEARQADSQEVWKAIVELREFVMQRQGQLPSQEELRGAGGDRAGGAMVDDEGAGVVVAEEAAVSAGSSLAGGGGAAPAGVTRPRFGSSGPNIEAGMLPTPTTQELADRNGKAKMPGYNTDGPLTTDGLETVGRFARDGNGLGWLGLDDEAEDDGLSLVDRRADPVVDQRSGGSGRTVDLTGRMGSAPMEPTETGGTEPSQPEGGRTEAGQIEGGRTKPGRAGVGRTGHGWTNLGRPKVGQTGHRPNPTHQPPGRAYSKRSAC</sequence>
<reference evidence="2 3" key="1">
    <citation type="submission" date="2024-04" db="EMBL/GenBank/DDBJ databases">
        <authorList>
            <person name="Fracassetti M."/>
        </authorList>
    </citation>
    <scope>NUCLEOTIDE SEQUENCE [LARGE SCALE GENOMIC DNA]</scope>
</reference>
<feature type="region of interest" description="Disordered" evidence="1">
    <location>
        <begin position="1"/>
        <end position="44"/>
    </location>
</feature>
<feature type="region of interest" description="Disordered" evidence="1">
    <location>
        <begin position="238"/>
        <end position="342"/>
    </location>
</feature>
<organism evidence="2 3">
    <name type="scientific">Linum trigynum</name>
    <dbReference type="NCBI Taxonomy" id="586398"/>
    <lineage>
        <taxon>Eukaryota</taxon>
        <taxon>Viridiplantae</taxon>
        <taxon>Streptophyta</taxon>
        <taxon>Embryophyta</taxon>
        <taxon>Tracheophyta</taxon>
        <taxon>Spermatophyta</taxon>
        <taxon>Magnoliopsida</taxon>
        <taxon>eudicotyledons</taxon>
        <taxon>Gunneridae</taxon>
        <taxon>Pentapetalae</taxon>
        <taxon>rosids</taxon>
        <taxon>fabids</taxon>
        <taxon>Malpighiales</taxon>
        <taxon>Linaceae</taxon>
        <taxon>Linum</taxon>
    </lineage>
</organism>
<feature type="compositionally biased region" description="Polar residues" evidence="1">
    <location>
        <begin position="12"/>
        <end position="25"/>
    </location>
</feature>
<keyword evidence="3" id="KW-1185">Reference proteome</keyword>
<proteinExistence type="predicted"/>
<feature type="region of interest" description="Disordered" evidence="1">
    <location>
        <begin position="147"/>
        <end position="210"/>
    </location>
</feature>
<dbReference type="EMBL" id="OZ034820">
    <property type="protein sequence ID" value="CAL1403766.1"/>
    <property type="molecule type" value="Genomic_DNA"/>
</dbReference>
<feature type="region of interest" description="Disordered" evidence="1">
    <location>
        <begin position="106"/>
        <end position="127"/>
    </location>
</feature>
<evidence type="ECO:0000256" key="1">
    <source>
        <dbReference type="SAM" id="MobiDB-lite"/>
    </source>
</evidence>
<evidence type="ECO:0000313" key="2">
    <source>
        <dbReference type="EMBL" id="CAL1403766.1"/>
    </source>
</evidence>
<protein>
    <submittedName>
        <fullName evidence="2">Uncharacterized protein</fullName>
    </submittedName>
</protein>
<dbReference type="AlphaFoldDB" id="A0AAV2FZG4"/>
<evidence type="ECO:0000313" key="3">
    <source>
        <dbReference type="Proteomes" id="UP001497516"/>
    </source>
</evidence>
<name>A0AAV2FZG4_9ROSI</name>
<accession>A0AAV2FZG4</accession>
<gene>
    <name evidence="2" type="ORF">LTRI10_LOCUS43671</name>
</gene>
<dbReference type="Proteomes" id="UP001497516">
    <property type="component" value="Chromosome 7"/>
</dbReference>